<dbReference type="FunFam" id="3.30.160.60:FF:000446">
    <property type="entry name" value="Zinc finger protein"/>
    <property type="match status" value="1"/>
</dbReference>
<evidence type="ECO:0000256" key="3">
    <source>
        <dbReference type="ARBA" id="ARBA00022833"/>
    </source>
</evidence>
<name>A0A6P8HVZ9_ACTTE</name>
<proteinExistence type="predicted"/>
<evidence type="ECO:0000256" key="2">
    <source>
        <dbReference type="ARBA" id="ARBA00022771"/>
    </source>
</evidence>
<accession>A0A6P8HVZ9</accession>
<feature type="domain" description="C2H2-type" evidence="6">
    <location>
        <begin position="49"/>
        <end position="76"/>
    </location>
</feature>
<dbReference type="Gene3D" id="3.30.160.60">
    <property type="entry name" value="Classic Zinc Finger"/>
    <property type="match status" value="1"/>
</dbReference>
<dbReference type="OrthoDB" id="6910977at2759"/>
<evidence type="ECO:0000256" key="1">
    <source>
        <dbReference type="ARBA" id="ARBA00022723"/>
    </source>
</evidence>
<keyword evidence="1" id="KW-0479">Metal-binding</keyword>
<gene>
    <name evidence="8" type="primary">LOC116295753</name>
</gene>
<dbReference type="Proteomes" id="UP000515163">
    <property type="component" value="Unplaced"/>
</dbReference>
<dbReference type="RefSeq" id="XP_031559528.1">
    <property type="nucleotide sequence ID" value="XM_031703668.1"/>
</dbReference>
<dbReference type="SMART" id="SM00355">
    <property type="entry name" value="ZnF_C2H2"/>
    <property type="match status" value="2"/>
</dbReference>
<keyword evidence="3" id="KW-0862">Zinc</keyword>
<organism evidence="7 8">
    <name type="scientific">Actinia tenebrosa</name>
    <name type="common">Australian red waratah sea anemone</name>
    <dbReference type="NCBI Taxonomy" id="6105"/>
    <lineage>
        <taxon>Eukaryota</taxon>
        <taxon>Metazoa</taxon>
        <taxon>Cnidaria</taxon>
        <taxon>Anthozoa</taxon>
        <taxon>Hexacorallia</taxon>
        <taxon>Actiniaria</taxon>
        <taxon>Actiniidae</taxon>
        <taxon>Actinia</taxon>
    </lineage>
</organism>
<dbReference type="SUPFAM" id="SSF57667">
    <property type="entry name" value="beta-beta-alpha zinc fingers"/>
    <property type="match status" value="1"/>
</dbReference>
<evidence type="ECO:0000256" key="5">
    <source>
        <dbReference type="SAM" id="MobiDB-lite"/>
    </source>
</evidence>
<evidence type="ECO:0000259" key="6">
    <source>
        <dbReference type="PROSITE" id="PS50157"/>
    </source>
</evidence>
<dbReference type="GO" id="GO:0008270">
    <property type="term" value="F:zinc ion binding"/>
    <property type="evidence" value="ECO:0007669"/>
    <property type="project" value="UniProtKB-KW"/>
</dbReference>
<sequence length="196" mass="22727">MENQSLYDMDQEVVEEQVTEFQCPQCVRQFKHKRGLVRHQNSVHLNERHPCENCGRTFSEKYDLKRHEKVCPGGSSKRKSDDGNDSSAKKQKLTDAEIMEYENDEQHGGGPVDQECALNNSATKFKYNPNKREKYDLLLTLGGKKKTIMKQLQKQLKKHRGIKWFLCVQVKMMKSSPDGKDQKFIVSVKRGYSGRN</sequence>
<dbReference type="InterPro" id="IPR013087">
    <property type="entry name" value="Znf_C2H2_type"/>
</dbReference>
<evidence type="ECO:0000313" key="8">
    <source>
        <dbReference type="RefSeq" id="XP_031559528.1"/>
    </source>
</evidence>
<dbReference type="PROSITE" id="PS50157">
    <property type="entry name" value="ZINC_FINGER_C2H2_2"/>
    <property type="match status" value="2"/>
</dbReference>
<dbReference type="GeneID" id="116295753"/>
<dbReference type="PROSITE" id="PS00028">
    <property type="entry name" value="ZINC_FINGER_C2H2_1"/>
    <property type="match status" value="1"/>
</dbReference>
<dbReference type="Pfam" id="PF00096">
    <property type="entry name" value="zf-C2H2"/>
    <property type="match status" value="2"/>
</dbReference>
<evidence type="ECO:0000256" key="4">
    <source>
        <dbReference type="PROSITE-ProRule" id="PRU00042"/>
    </source>
</evidence>
<keyword evidence="7" id="KW-1185">Reference proteome</keyword>
<feature type="domain" description="C2H2-type" evidence="6">
    <location>
        <begin position="21"/>
        <end position="49"/>
    </location>
</feature>
<dbReference type="InterPro" id="IPR036236">
    <property type="entry name" value="Znf_C2H2_sf"/>
</dbReference>
<keyword evidence="2 4" id="KW-0863">Zinc-finger</keyword>
<evidence type="ECO:0000313" key="7">
    <source>
        <dbReference type="Proteomes" id="UP000515163"/>
    </source>
</evidence>
<dbReference type="AlphaFoldDB" id="A0A6P8HVZ9"/>
<reference evidence="8" key="1">
    <citation type="submission" date="2025-08" db="UniProtKB">
        <authorList>
            <consortium name="RefSeq"/>
        </authorList>
    </citation>
    <scope>IDENTIFICATION</scope>
    <source>
        <tissue evidence="8">Tentacle</tissue>
    </source>
</reference>
<protein>
    <submittedName>
        <fullName evidence="8">Zinc finger protein 766-like isoform X2</fullName>
    </submittedName>
</protein>
<feature type="region of interest" description="Disordered" evidence="5">
    <location>
        <begin position="69"/>
        <end position="95"/>
    </location>
</feature>